<comment type="caution">
    <text evidence="2">The sequence shown here is derived from an EMBL/GenBank/DDBJ whole genome shotgun (WGS) entry which is preliminary data.</text>
</comment>
<keyword evidence="1" id="KW-1133">Transmembrane helix</keyword>
<sequence length="215" mass="25322">MMLTYNDLSFYLQFTINFTLLAGLGLFLKRGKQTKTLLVLFLLGELVLELSDLTFRLLEVNTVNVYIYPLSQCFGLLMITWIYNQYFFIISKPLKWIIYCFAGISLAFNFIYKQDIGSVTFYSNILTNILICSFAAFYFLKIIRDSRIDRTLFILNIFIFLFFSIESIISTTFNFLINNHLEWVAPVWLFRGVLLWFFYIAFINLGCRVGRMKAL</sequence>
<protein>
    <submittedName>
        <fullName evidence="2">DNA integrity scanning protein DisA with diadenylate cyclase activity</fullName>
    </submittedName>
</protein>
<evidence type="ECO:0000313" key="3">
    <source>
        <dbReference type="Proteomes" id="UP001184853"/>
    </source>
</evidence>
<feature type="transmembrane region" description="Helical" evidence="1">
    <location>
        <begin position="119"/>
        <end position="140"/>
    </location>
</feature>
<dbReference type="Proteomes" id="UP001184853">
    <property type="component" value="Unassembled WGS sequence"/>
</dbReference>
<keyword evidence="3" id="KW-1185">Reference proteome</keyword>
<evidence type="ECO:0000256" key="1">
    <source>
        <dbReference type="SAM" id="Phobius"/>
    </source>
</evidence>
<name>A0ABU1L918_9FLAO</name>
<evidence type="ECO:0000313" key="2">
    <source>
        <dbReference type="EMBL" id="MDR6403211.1"/>
    </source>
</evidence>
<keyword evidence="1" id="KW-0472">Membrane</keyword>
<accession>A0ABU1L918</accession>
<keyword evidence="1" id="KW-0812">Transmembrane</keyword>
<gene>
    <name evidence="2" type="ORF">J2781_000115</name>
</gene>
<feature type="transmembrane region" description="Helical" evidence="1">
    <location>
        <begin position="96"/>
        <end position="113"/>
    </location>
</feature>
<feature type="transmembrane region" description="Helical" evidence="1">
    <location>
        <begin position="65"/>
        <end position="84"/>
    </location>
</feature>
<dbReference type="EMBL" id="JAVDQS010000001">
    <property type="protein sequence ID" value="MDR6403211.1"/>
    <property type="molecule type" value="Genomic_DNA"/>
</dbReference>
<feature type="transmembrane region" description="Helical" evidence="1">
    <location>
        <begin position="183"/>
        <end position="205"/>
    </location>
</feature>
<feature type="transmembrane region" description="Helical" evidence="1">
    <location>
        <begin position="36"/>
        <end position="53"/>
    </location>
</feature>
<organism evidence="2 3">
    <name type="scientific">Chryseobacterium geocarposphaerae</name>
    <dbReference type="NCBI Taxonomy" id="1416776"/>
    <lineage>
        <taxon>Bacteria</taxon>
        <taxon>Pseudomonadati</taxon>
        <taxon>Bacteroidota</taxon>
        <taxon>Flavobacteriia</taxon>
        <taxon>Flavobacteriales</taxon>
        <taxon>Weeksellaceae</taxon>
        <taxon>Chryseobacterium group</taxon>
        <taxon>Chryseobacterium</taxon>
    </lineage>
</organism>
<feature type="transmembrane region" description="Helical" evidence="1">
    <location>
        <begin position="12"/>
        <end position="29"/>
    </location>
</feature>
<feature type="transmembrane region" description="Helical" evidence="1">
    <location>
        <begin position="152"/>
        <end position="177"/>
    </location>
</feature>
<reference evidence="2 3" key="1">
    <citation type="submission" date="2023-07" db="EMBL/GenBank/DDBJ databases">
        <title>Sorghum-associated microbial communities from plants grown in Nebraska, USA.</title>
        <authorList>
            <person name="Schachtman D."/>
        </authorList>
    </citation>
    <scope>NUCLEOTIDE SEQUENCE [LARGE SCALE GENOMIC DNA]</scope>
    <source>
        <strain evidence="2 3">DS1709</strain>
    </source>
</reference>
<proteinExistence type="predicted"/>